<dbReference type="PROSITE" id="PS51318">
    <property type="entry name" value="TAT"/>
    <property type="match status" value="1"/>
</dbReference>
<dbReference type="AlphaFoldDB" id="A0A840RRT7"/>
<dbReference type="InterPro" id="IPR006311">
    <property type="entry name" value="TAT_signal"/>
</dbReference>
<keyword evidence="2" id="KW-1185">Reference proteome</keyword>
<proteinExistence type="predicted"/>
<protein>
    <recommendedName>
        <fullName evidence="3">Twin-arginine translocation pathway signal</fullName>
    </recommendedName>
</protein>
<name>A0A840RRT7_9BURK</name>
<dbReference type="EMBL" id="JACHHQ010000004">
    <property type="protein sequence ID" value="MBB5200495.1"/>
    <property type="molecule type" value="Genomic_DNA"/>
</dbReference>
<dbReference type="Proteomes" id="UP000571084">
    <property type="component" value="Unassembled WGS sequence"/>
</dbReference>
<reference evidence="1 2" key="1">
    <citation type="submission" date="2020-08" db="EMBL/GenBank/DDBJ databases">
        <title>Genomic Encyclopedia of Type Strains, Phase IV (KMG-IV): sequencing the most valuable type-strain genomes for metagenomic binning, comparative biology and taxonomic classification.</title>
        <authorList>
            <person name="Goeker M."/>
        </authorList>
    </citation>
    <scope>NUCLEOTIDE SEQUENCE [LARGE SCALE GENOMIC DNA]</scope>
    <source>
        <strain evidence="1 2">DSM 23240</strain>
    </source>
</reference>
<gene>
    <name evidence="1" type="ORF">HNR39_002330</name>
</gene>
<evidence type="ECO:0000313" key="1">
    <source>
        <dbReference type="EMBL" id="MBB5200495.1"/>
    </source>
</evidence>
<evidence type="ECO:0008006" key="3">
    <source>
        <dbReference type="Google" id="ProtNLM"/>
    </source>
</evidence>
<dbReference type="RefSeq" id="WP_168051913.1">
    <property type="nucleotide sequence ID" value="NZ_JAAOZT010000001.1"/>
</dbReference>
<comment type="caution">
    <text evidence="1">The sequence shown here is derived from an EMBL/GenBank/DDBJ whole genome shotgun (WGS) entry which is preliminary data.</text>
</comment>
<sequence>MHIPDQPKRRKFLKIASAGSIASAAGGFPSLFVSNQAAAQELLGGETFSTLTKIARDIFPHDDFNDELYAKAVAIYGDQIKENPDLGKLLINGVASANAAGMKQFGKPYAQIPDEKSRLVILTAMTSTPFFAKVRGDLVVSLYNQPVVWGKLGYQGPSAEFGGYISRGFNDQNWMNLV</sequence>
<organism evidence="1 2">
    <name type="scientific">Glaciimonas immobilis</name>
    <dbReference type="NCBI Taxonomy" id="728004"/>
    <lineage>
        <taxon>Bacteria</taxon>
        <taxon>Pseudomonadati</taxon>
        <taxon>Pseudomonadota</taxon>
        <taxon>Betaproteobacteria</taxon>
        <taxon>Burkholderiales</taxon>
        <taxon>Oxalobacteraceae</taxon>
        <taxon>Glaciimonas</taxon>
    </lineage>
</organism>
<accession>A0A840RRT7</accession>
<evidence type="ECO:0000313" key="2">
    <source>
        <dbReference type="Proteomes" id="UP000571084"/>
    </source>
</evidence>